<name>A0A251UVN3_HELAN</name>
<dbReference type="InterPro" id="IPR019510">
    <property type="entry name" value="AKAP7-like_phosphoesterase"/>
</dbReference>
<dbReference type="InterPro" id="IPR009210">
    <property type="entry name" value="ASCC1"/>
</dbReference>
<dbReference type="EMBL" id="CM007893">
    <property type="protein sequence ID" value="OTG27089.1"/>
    <property type="molecule type" value="Genomic_DNA"/>
</dbReference>
<evidence type="ECO:0000313" key="4">
    <source>
        <dbReference type="Proteomes" id="UP000215914"/>
    </source>
</evidence>
<dbReference type="InterPro" id="IPR009097">
    <property type="entry name" value="Cyclic_Pdiesterase"/>
</dbReference>
<dbReference type="GO" id="GO:0016874">
    <property type="term" value="F:ligase activity"/>
    <property type="evidence" value="ECO:0007669"/>
    <property type="project" value="UniProtKB-KW"/>
</dbReference>
<feature type="region of interest" description="Disordered" evidence="1">
    <location>
        <begin position="1"/>
        <end position="32"/>
    </location>
</feature>
<dbReference type="Proteomes" id="UP000215914">
    <property type="component" value="Chromosome 4"/>
</dbReference>
<dbReference type="GO" id="GO:0006307">
    <property type="term" value="P:DNA alkylation repair"/>
    <property type="evidence" value="ECO:0007669"/>
    <property type="project" value="InterPro"/>
</dbReference>
<dbReference type="Gene3D" id="3.90.1140.10">
    <property type="entry name" value="Cyclic phosphodiesterase"/>
    <property type="match status" value="1"/>
</dbReference>
<dbReference type="SUPFAM" id="SSF55144">
    <property type="entry name" value="LigT-like"/>
    <property type="match status" value="1"/>
</dbReference>
<dbReference type="InParanoid" id="A0A251UVN3"/>
<dbReference type="STRING" id="4232.A0A251UVN3"/>
<keyword evidence="3" id="KW-0436">Ligase</keyword>
<dbReference type="Pfam" id="PF10469">
    <property type="entry name" value="AKAP7_NLS"/>
    <property type="match status" value="1"/>
</dbReference>
<evidence type="ECO:0000256" key="1">
    <source>
        <dbReference type="SAM" id="MobiDB-lite"/>
    </source>
</evidence>
<reference evidence="4" key="1">
    <citation type="journal article" date="2017" name="Nature">
        <title>The sunflower genome provides insights into oil metabolism, flowering and Asterid evolution.</title>
        <authorList>
            <person name="Badouin H."/>
            <person name="Gouzy J."/>
            <person name="Grassa C.J."/>
            <person name="Murat F."/>
            <person name="Staton S.E."/>
            <person name="Cottret L."/>
            <person name="Lelandais-Briere C."/>
            <person name="Owens G.L."/>
            <person name="Carrere S."/>
            <person name="Mayjonade B."/>
            <person name="Legrand L."/>
            <person name="Gill N."/>
            <person name="Kane N.C."/>
            <person name="Bowers J.E."/>
            <person name="Hubner S."/>
            <person name="Bellec A."/>
            <person name="Berard A."/>
            <person name="Berges H."/>
            <person name="Blanchet N."/>
            <person name="Boniface M.C."/>
            <person name="Brunel D."/>
            <person name="Catrice O."/>
            <person name="Chaidir N."/>
            <person name="Claudel C."/>
            <person name="Donnadieu C."/>
            <person name="Faraut T."/>
            <person name="Fievet G."/>
            <person name="Helmstetter N."/>
            <person name="King M."/>
            <person name="Knapp S.J."/>
            <person name="Lai Z."/>
            <person name="Le Paslier M.C."/>
            <person name="Lippi Y."/>
            <person name="Lorenzon L."/>
            <person name="Mandel J.R."/>
            <person name="Marage G."/>
            <person name="Marchand G."/>
            <person name="Marquand E."/>
            <person name="Bret-Mestries E."/>
            <person name="Morien E."/>
            <person name="Nambeesan S."/>
            <person name="Nguyen T."/>
            <person name="Pegot-Espagnet P."/>
            <person name="Pouilly N."/>
            <person name="Raftis F."/>
            <person name="Sallet E."/>
            <person name="Schiex T."/>
            <person name="Thomas J."/>
            <person name="Vandecasteele C."/>
            <person name="Vares D."/>
            <person name="Vear F."/>
            <person name="Vautrin S."/>
            <person name="Crespi M."/>
            <person name="Mangin B."/>
            <person name="Burke J.M."/>
            <person name="Salse J."/>
            <person name="Munos S."/>
            <person name="Vincourt P."/>
            <person name="Rieseberg L.H."/>
            <person name="Langlade N.B."/>
        </authorList>
    </citation>
    <scope>NUCLEOTIDE SEQUENCE [LARGE SCALE GENOMIC DNA]</scope>
    <source>
        <strain evidence="4">cv. SF193</strain>
    </source>
</reference>
<dbReference type="AlphaFoldDB" id="A0A251UVN3"/>
<proteinExistence type="predicted"/>
<dbReference type="GO" id="GO:0005634">
    <property type="term" value="C:nucleus"/>
    <property type="evidence" value="ECO:0000318"/>
    <property type="project" value="GO_Central"/>
</dbReference>
<feature type="compositionally biased region" description="Low complexity" evidence="1">
    <location>
        <begin position="11"/>
        <end position="23"/>
    </location>
</feature>
<dbReference type="GO" id="GO:0006355">
    <property type="term" value="P:regulation of DNA-templated transcription"/>
    <property type="evidence" value="ECO:0000318"/>
    <property type="project" value="GO_Central"/>
</dbReference>
<evidence type="ECO:0000259" key="2">
    <source>
        <dbReference type="Pfam" id="PF10469"/>
    </source>
</evidence>
<protein>
    <submittedName>
        <fullName evidence="3">Putative RNA ligase/cyclic nucleotide phosphodiesterase</fullName>
    </submittedName>
</protein>
<sequence length="336" mass="36860">MVGGNNIRKPASMQASSSEASQAGHGGAALGTELAEPNNSMMVSSTGQHSISMEVGSFLSRFLQRKWSLIESETGAQLVYPSSTNEYSLTIGGTSECVGRALEKIRPLIDEGVNSPGFHHTHFISLPLATHPRLVDKLINFQNSVLGTNDPNPSELGIDESIFIKLQTLHLTVLMLKLWNKERVDAAVKIFKGIEAEVMDALGGQPVSIKLKGLNCLKGSFEKAHILYLPVEVVDGDERLLRACKIITDAFTKGGLVLKGDAKYKLKLHVTVMNTIQRPRRYPGDQAAPFDARGIINHYGSEEWGEYAIPEVHLSQRFKYDDNGYYHCCASIPLNP</sequence>
<organism evidence="3 4">
    <name type="scientific">Helianthus annuus</name>
    <name type="common">Common sunflower</name>
    <dbReference type="NCBI Taxonomy" id="4232"/>
    <lineage>
        <taxon>Eukaryota</taxon>
        <taxon>Viridiplantae</taxon>
        <taxon>Streptophyta</taxon>
        <taxon>Embryophyta</taxon>
        <taxon>Tracheophyta</taxon>
        <taxon>Spermatophyta</taxon>
        <taxon>Magnoliopsida</taxon>
        <taxon>eudicotyledons</taxon>
        <taxon>Gunneridae</taxon>
        <taxon>Pentapetalae</taxon>
        <taxon>asterids</taxon>
        <taxon>campanulids</taxon>
        <taxon>Asterales</taxon>
        <taxon>Asteraceae</taxon>
        <taxon>Asteroideae</taxon>
        <taxon>Heliantheae alliance</taxon>
        <taxon>Heliantheae</taxon>
        <taxon>Helianthus</taxon>
    </lineage>
</organism>
<dbReference type="PANTHER" id="PTHR13360:SF1">
    <property type="entry name" value="ACTIVATING SIGNAL COINTEGRATOR 1 COMPLEX SUBUNIT 1"/>
    <property type="match status" value="1"/>
</dbReference>
<accession>A0A251UVN3</accession>
<evidence type="ECO:0000313" key="3">
    <source>
        <dbReference type="EMBL" id="OTG27089.1"/>
    </source>
</evidence>
<keyword evidence="4" id="KW-1185">Reference proteome</keyword>
<dbReference type="OrthoDB" id="277832at2759"/>
<dbReference type="PANTHER" id="PTHR13360">
    <property type="entry name" value="ACTIVATING SIGNAL COINTEGRATOR 1 COMPLEX SUBUNIT 1"/>
    <property type="match status" value="1"/>
</dbReference>
<gene>
    <name evidence="3" type="ORF">HannXRQ_Chr04g0096271</name>
</gene>
<feature type="domain" description="A-kinase anchor protein 7-like phosphoesterase" evidence="2">
    <location>
        <begin position="121"/>
        <end position="334"/>
    </location>
</feature>